<gene>
    <name evidence="2" type="ORF">N7482_004087</name>
</gene>
<keyword evidence="3" id="KW-1185">Reference proteome</keyword>
<protein>
    <submittedName>
        <fullName evidence="2">Uncharacterized protein</fullName>
    </submittedName>
</protein>
<dbReference type="EMBL" id="JAPQKN010000002">
    <property type="protein sequence ID" value="KAJ5168493.1"/>
    <property type="molecule type" value="Genomic_DNA"/>
</dbReference>
<dbReference type="GeneID" id="81425388"/>
<sequence length="288" mass="31246">MASAHYPYNPLFHQVKGMRSFPGFPRNEQFHPVFVNGPGGGLCPMSPRSFRCSAPTTPPAERRARAAQGRAHRGQNGFPPASSPEQSKSTRTHAQCPHCYLARQGRAPVPVPVPQTKKQQGKNARKAPKPAELPHQCESAPNWGTNGQIPRDAHHCPHSPHCMHKVGLGPQYHHPQTVGPRACYCSYLHVEPPRASPLPPSPIRHRTPSPGADARARFFCFHCHAHGHNHGHAHVDDSSSDTEATDDTGSEGSADADSGDERVPNELQPGLFVCGPFCHGHPAVFTKG</sequence>
<dbReference type="AlphaFoldDB" id="A0A9W9I823"/>
<feature type="region of interest" description="Disordered" evidence="1">
    <location>
        <begin position="231"/>
        <end position="265"/>
    </location>
</feature>
<feature type="region of interest" description="Disordered" evidence="1">
    <location>
        <begin position="50"/>
        <end position="91"/>
    </location>
</feature>
<evidence type="ECO:0000256" key="1">
    <source>
        <dbReference type="SAM" id="MobiDB-lite"/>
    </source>
</evidence>
<accession>A0A9W9I823</accession>
<dbReference type="RefSeq" id="XP_056544954.1">
    <property type="nucleotide sequence ID" value="XM_056686212.1"/>
</dbReference>
<feature type="region of interest" description="Disordered" evidence="1">
    <location>
        <begin position="108"/>
        <end position="136"/>
    </location>
</feature>
<name>A0A9W9I823_9EURO</name>
<proteinExistence type="predicted"/>
<reference evidence="2" key="1">
    <citation type="submission" date="2022-11" db="EMBL/GenBank/DDBJ databases">
        <authorList>
            <person name="Petersen C."/>
        </authorList>
    </citation>
    <scope>NUCLEOTIDE SEQUENCE</scope>
    <source>
        <strain evidence="2">IBT 26290</strain>
    </source>
</reference>
<comment type="caution">
    <text evidence="2">The sequence shown here is derived from an EMBL/GenBank/DDBJ whole genome shotgun (WGS) entry which is preliminary data.</text>
</comment>
<evidence type="ECO:0000313" key="2">
    <source>
        <dbReference type="EMBL" id="KAJ5168493.1"/>
    </source>
</evidence>
<dbReference type="Proteomes" id="UP001149163">
    <property type="component" value="Unassembled WGS sequence"/>
</dbReference>
<organism evidence="2 3">
    <name type="scientific">Penicillium canariense</name>
    <dbReference type="NCBI Taxonomy" id="189055"/>
    <lineage>
        <taxon>Eukaryota</taxon>
        <taxon>Fungi</taxon>
        <taxon>Dikarya</taxon>
        <taxon>Ascomycota</taxon>
        <taxon>Pezizomycotina</taxon>
        <taxon>Eurotiomycetes</taxon>
        <taxon>Eurotiomycetidae</taxon>
        <taxon>Eurotiales</taxon>
        <taxon>Aspergillaceae</taxon>
        <taxon>Penicillium</taxon>
    </lineage>
</organism>
<feature type="compositionally biased region" description="Basic residues" evidence="1">
    <location>
        <begin position="119"/>
        <end position="128"/>
    </location>
</feature>
<feature type="compositionally biased region" description="Acidic residues" evidence="1">
    <location>
        <begin position="238"/>
        <end position="249"/>
    </location>
</feature>
<evidence type="ECO:0000313" key="3">
    <source>
        <dbReference type="Proteomes" id="UP001149163"/>
    </source>
</evidence>
<reference evidence="2" key="2">
    <citation type="journal article" date="2023" name="IMA Fungus">
        <title>Comparative genomic study of the Penicillium genus elucidates a diverse pangenome and 15 lateral gene transfer events.</title>
        <authorList>
            <person name="Petersen C."/>
            <person name="Sorensen T."/>
            <person name="Nielsen M.R."/>
            <person name="Sondergaard T.E."/>
            <person name="Sorensen J.L."/>
            <person name="Fitzpatrick D.A."/>
            <person name="Frisvad J.C."/>
            <person name="Nielsen K.L."/>
        </authorList>
    </citation>
    <scope>NUCLEOTIDE SEQUENCE</scope>
    <source>
        <strain evidence="2">IBT 26290</strain>
    </source>
</reference>